<dbReference type="PANTHER" id="PTHR12844">
    <property type="entry name" value="CONNECTOR ENCHANCER OF KINASE SUPPRESSOR OF RAS"/>
    <property type="match status" value="1"/>
</dbReference>
<dbReference type="PANTHER" id="PTHR12844:SF17">
    <property type="entry name" value="CONNECTOR ENHANCER OF KINASE SUPPRESSOR OF RAS 3"/>
    <property type="match status" value="1"/>
</dbReference>
<dbReference type="GeneTree" id="ENSGT00940000163429"/>
<evidence type="ECO:0000313" key="7">
    <source>
        <dbReference type="Ensembl" id="ENSPKIP00000007322.1"/>
    </source>
</evidence>
<dbReference type="CDD" id="cd09511">
    <property type="entry name" value="SAM_CNK1_2_3-suppressor"/>
    <property type="match status" value="1"/>
</dbReference>
<dbReference type="InterPro" id="IPR001478">
    <property type="entry name" value="PDZ"/>
</dbReference>
<dbReference type="Ensembl" id="ENSPKIT00000031373.1">
    <property type="protein sequence ID" value="ENSPKIP00000007322.1"/>
    <property type="gene ID" value="ENSPKIG00000023264.1"/>
</dbReference>
<dbReference type="Gene3D" id="1.10.150.50">
    <property type="entry name" value="Transcription Factor, Ets-1"/>
    <property type="match status" value="1"/>
</dbReference>
<evidence type="ECO:0000313" key="8">
    <source>
        <dbReference type="Proteomes" id="UP000261540"/>
    </source>
</evidence>
<dbReference type="FunFam" id="2.30.42.10:FF:000060">
    <property type="entry name" value="Connector enhancer of kinase suppressor of Ras 2"/>
    <property type="match status" value="1"/>
</dbReference>
<comment type="similarity">
    <text evidence="1">Belongs to the CNKSR family.</text>
</comment>
<dbReference type="CDD" id="cd06748">
    <property type="entry name" value="PDZ_CNK1_2_3-like"/>
    <property type="match status" value="1"/>
</dbReference>
<dbReference type="GO" id="GO:0009966">
    <property type="term" value="P:regulation of signal transduction"/>
    <property type="evidence" value="ECO:0007669"/>
    <property type="project" value="InterPro"/>
</dbReference>
<proteinExistence type="inferred from homology"/>
<feature type="domain" description="SAM" evidence="4">
    <location>
        <begin position="7"/>
        <end position="72"/>
    </location>
</feature>
<dbReference type="Pfam" id="PF00595">
    <property type="entry name" value="PDZ"/>
    <property type="match status" value="1"/>
</dbReference>
<reference evidence="7" key="2">
    <citation type="submission" date="2025-09" db="UniProtKB">
        <authorList>
            <consortium name="Ensembl"/>
        </authorList>
    </citation>
    <scope>IDENTIFICATION</scope>
</reference>
<evidence type="ECO:0000256" key="2">
    <source>
        <dbReference type="ARBA" id="ARBA00022553"/>
    </source>
</evidence>
<dbReference type="Pfam" id="PF00536">
    <property type="entry name" value="SAM_1"/>
    <property type="match status" value="1"/>
</dbReference>
<dbReference type="PROSITE" id="PS50106">
    <property type="entry name" value="PDZ"/>
    <property type="match status" value="1"/>
</dbReference>
<dbReference type="InterPro" id="IPR049628">
    <property type="entry name" value="CNK1-3_SAM"/>
</dbReference>
<dbReference type="Gene3D" id="2.30.42.10">
    <property type="match status" value="1"/>
</dbReference>
<reference evidence="7" key="1">
    <citation type="submission" date="2025-08" db="UniProtKB">
        <authorList>
            <consortium name="Ensembl"/>
        </authorList>
    </citation>
    <scope>IDENTIFICATION</scope>
</reference>
<feature type="domain" description="CRIC" evidence="6">
    <location>
        <begin position="80"/>
        <end position="174"/>
    </location>
</feature>
<evidence type="ECO:0000259" key="4">
    <source>
        <dbReference type="PROSITE" id="PS50105"/>
    </source>
</evidence>
<feature type="region of interest" description="Disordered" evidence="3">
    <location>
        <begin position="412"/>
        <end position="446"/>
    </location>
</feature>
<dbReference type="FunFam" id="1.10.150.50:FF:000019">
    <property type="entry name" value="Connector enhancer of kinase suppressor of Ras 2"/>
    <property type="match status" value="1"/>
</dbReference>
<dbReference type="Proteomes" id="UP000261540">
    <property type="component" value="Unplaced"/>
</dbReference>
<dbReference type="STRING" id="1676925.ENSPKIP00000007322"/>
<name>A0A3B3QKQ4_9TELE</name>
<dbReference type="InterPro" id="IPR017874">
    <property type="entry name" value="CRIC_domain"/>
</dbReference>
<dbReference type="SUPFAM" id="SSF47769">
    <property type="entry name" value="SAM/Pointed domain"/>
    <property type="match status" value="1"/>
</dbReference>
<feature type="compositionally biased region" description="Polar residues" evidence="3">
    <location>
        <begin position="430"/>
        <end position="439"/>
    </location>
</feature>
<keyword evidence="8" id="KW-1185">Reference proteome</keyword>
<dbReference type="SMART" id="SM00454">
    <property type="entry name" value="SAM"/>
    <property type="match status" value="1"/>
</dbReference>
<dbReference type="InterPro" id="IPR036034">
    <property type="entry name" value="PDZ_sf"/>
</dbReference>
<dbReference type="InterPro" id="IPR051566">
    <property type="entry name" value="CNKSR"/>
</dbReference>
<dbReference type="PROSITE" id="PS51290">
    <property type="entry name" value="CRIC"/>
    <property type="match status" value="1"/>
</dbReference>
<evidence type="ECO:0000256" key="3">
    <source>
        <dbReference type="SAM" id="MobiDB-lite"/>
    </source>
</evidence>
<accession>A0A3B3QKQ4</accession>
<dbReference type="PROSITE" id="PS50105">
    <property type="entry name" value="SAM_DOMAIN"/>
    <property type="match status" value="1"/>
</dbReference>
<feature type="region of interest" description="Disordered" evidence="3">
    <location>
        <begin position="310"/>
        <end position="331"/>
    </location>
</feature>
<dbReference type="InterPro" id="IPR013761">
    <property type="entry name" value="SAM/pointed_sf"/>
</dbReference>
<evidence type="ECO:0000256" key="1">
    <source>
        <dbReference type="ARBA" id="ARBA00009498"/>
    </source>
</evidence>
<organism evidence="7 8">
    <name type="scientific">Paramormyrops kingsleyae</name>
    <dbReference type="NCBI Taxonomy" id="1676925"/>
    <lineage>
        <taxon>Eukaryota</taxon>
        <taxon>Metazoa</taxon>
        <taxon>Chordata</taxon>
        <taxon>Craniata</taxon>
        <taxon>Vertebrata</taxon>
        <taxon>Euteleostomi</taxon>
        <taxon>Actinopterygii</taxon>
        <taxon>Neopterygii</taxon>
        <taxon>Teleostei</taxon>
        <taxon>Osteoglossocephala</taxon>
        <taxon>Osteoglossomorpha</taxon>
        <taxon>Osteoglossiformes</taxon>
        <taxon>Mormyridae</taxon>
        <taxon>Paramormyrops</taxon>
    </lineage>
</organism>
<evidence type="ECO:0000259" key="5">
    <source>
        <dbReference type="PROSITE" id="PS50106"/>
    </source>
</evidence>
<dbReference type="InterPro" id="IPR010599">
    <property type="entry name" value="CNK2/3_dom"/>
</dbReference>
<protein>
    <submittedName>
        <fullName evidence="7">Cnksr family member 3</fullName>
    </submittedName>
</protein>
<evidence type="ECO:0000259" key="6">
    <source>
        <dbReference type="PROSITE" id="PS51290"/>
    </source>
</evidence>
<keyword evidence="2" id="KW-0597">Phosphoprotein</keyword>
<dbReference type="InterPro" id="IPR001660">
    <property type="entry name" value="SAM"/>
</dbReference>
<dbReference type="Pfam" id="PF10534">
    <property type="entry name" value="CRIC_ras_sig"/>
    <property type="match status" value="1"/>
</dbReference>
<dbReference type="SMART" id="SM00228">
    <property type="entry name" value="PDZ"/>
    <property type="match status" value="1"/>
</dbReference>
<feature type="domain" description="PDZ" evidence="5">
    <location>
        <begin position="211"/>
        <end position="293"/>
    </location>
</feature>
<sequence length="544" mass="60379">MDPITKWSPKCVVEWMKGLDDSLQQYVINFEREKIDGEQLLKISHQDLEELGVTRIGHQELVLEAVDLLCALNYGVETDTLKNLVAQMRAASNNLQNHASERRRSPVYEAGSARKPPNEFLTSMVELIGAAKSLLAWLDRTPLAGISDFTATKNKIIQLCLDLTSAVQQDCTVFEMEENILEVAKVLNGICDQTVKNTSDPLVSQPLCLEEVHLSRVTPGEGLGMYIKSTYDGLHIITGTTENSPAEKTGKIHAGDEVIQVNRQTVVGWQLKNLVAKLRENPANTFLTVKKRPTGSACFAPAPLKNMRWKPPLVQSTSCPPKAKSPSLSERSIRKEKPAILDLYIPPPPAVPYTPRDGRSGLCIGDGIRPRGSESPNSFLDLEGRRRTIAECDEQRITLPVEVNVLQEWRRDRAPSRSKPRPLSMPVDTSVDQNDSFSRPWTPGGKGGSIMHRYLSNEQIPAISEESPSFQPHNRPTGSRHLFRGMDRVRGSRCVIESGLHNTATIPYQEEPSKKTPIASAPKAPVVETSLLGSWISRLKLLTR</sequence>
<dbReference type="Pfam" id="PF06663">
    <property type="entry name" value="CNK2_3_dom"/>
    <property type="match status" value="1"/>
</dbReference>
<dbReference type="AlphaFoldDB" id="A0A3B3QKQ4"/>
<dbReference type="GO" id="GO:0016020">
    <property type="term" value="C:membrane"/>
    <property type="evidence" value="ECO:0007669"/>
    <property type="project" value="InterPro"/>
</dbReference>
<dbReference type="GO" id="GO:0005737">
    <property type="term" value="C:cytoplasm"/>
    <property type="evidence" value="ECO:0007669"/>
    <property type="project" value="InterPro"/>
</dbReference>
<dbReference type="SUPFAM" id="SSF50156">
    <property type="entry name" value="PDZ domain-like"/>
    <property type="match status" value="1"/>
</dbReference>